<evidence type="ECO:0000313" key="1">
    <source>
        <dbReference type="EMBL" id="REF89432.1"/>
    </source>
</evidence>
<dbReference type="AlphaFoldDB" id="A0A3D9Z2Q8"/>
<dbReference type="Pfam" id="PF20137">
    <property type="entry name" value="BubE"/>
    <property type="match status" value="1"/>
</dbReference>
<proteinExistence type="predicted"/>
<comment type="caution">
    <text evidence="1">The sequence shown here is derived from an EMBL/GenBank/DDBJ whole genome shotgun (WGS) entry which is preliminary data.</text>
</comment>
<dbReference type="EMBL" id="QUMO01000001">
    <property type="protein sequence ID" value="REF89432.1"/>
    <property type="molecule type" value="Genomic_DNA"/>
</dbReference>
<evidence type="ECO:0000313" key="2">
    <source>
        <dbReference type="Proteomes" id="UP000256900"/>
    </source>
</evidence>
<dbReference type="Proteomes" id="UP000256900">
    <property type="component" value="Unassembled WGS sequence"/>
</dbReference>
<gene>
    <name evidence="1" type="ORF">DES32_0653</name>
</gene>
<name>A0A3D9Z2Q8_9HYPH</name>
<reference evidence="1 2" key="1">
    <citation type="submission" date="2018-08" db="EMBL/GenBank/DDBJ databases">
        <title>Genomic Encyclopedia of Type Strains, Phase IV (KMG-IV): sequencing the most valuable type-strain genomes for metagenomic binning, comparative biology and taxonomic classification.</title>
        <authorList>
            <person name="Goeker M."/>
        </authorList>
    </citation>
    <scope>NUCLEOTIDE SEQUENCE [LARGE SCALE GENOMIC DNA]</scope>
    <source>
        <strain evidence="1 2">BW863</strain>
    </source>
</reference>
<accession>A0A3D9Z2Q8</accession>
<sequence length="134" mass="15349">MKTLVLKRVEFMPRDLSPGVLYVSEEYGVAGHLCACGCGNKVIVPLGPTEWTFHEKAGRPTLRPSIGNWQLPCRSHYVITNGRIEWAGAWSEDAVIAGRRAEEARRVAYYAKLDRDRGFWHRLWKRILKIIGRN</sequence>
<protein>
    <submittedName>
        <fullName evidence="1">Uncharacterized protein</fullName>
    </submittedName>
</protein>
<organism evidence="1 2">
    <name type="scientific">Methylovirgula ligni</name>
    <dbReference type="NCBI Taxonomy" id="569860"/>
    <lineage>
        <taxon>Bacteria</taxon>
        <taxon>Pseudomonadati</taxon>
        <taxon>Pseudomonadota</taxon>
        <taxon>Alphaproteobacteria</taxon>
        <taxon>Hyphomicrobiales</taxon>
        <taxon>Beijerinckiaceae</taxon>
        <taxon>Methylovirgula</taxon>
    </lineage>
</organism>
<dbReference type="InterPro" id="IPR045384">
    <property type="entry name" value="DUF6527"/>
</dbReference>
<keyword evidence="2" id="KW-1185">Reference proteome</keyword>